<sequence>MTNEKQTVEIQLDRKIRSNIDVVAKCHFNLPIVVDVPKNLDDGTPFPTMYWLTCPMYVKKVSTLESNGMVKDLDQQLVDNKKLSKLWRKRQKSYEKERNKKYKSLSNTISPIGGVGGTTKSIKCLHSHLADELVSGKNVIGKVVLESVGGCNCNEPCVMDGSKNDKWKIEW</sequence>
<dbReference type="PANTHER" id="PTHR37163:SF1">
    <property type="entry name" value="DUF501 DOMAIN-CONTAINING PROTEIN"/>
    <property type="match status" value="1"/>
</dbReference>
<evidence type="ECO:0000313" key="1">
    <source>
        <dbReference type="EMBL" id="AGQ19379.1"/>
    </source>
</evidence>
<accession>S5DKS3</accession>
<dbReference type="AlphaFoldDB" id="S5DKS3"/>
<dbReference type="EMBL" id="KC811130">
    <property type="protein sequence ID" value="AGQ19379.1"/>
    <property type="molecule type" value="Genomic_DNA"/>
</dbReference>
<organism evidence="1">
    <name type="scientific">Candidatus Actinomarina minuta</name>
    <dbReference type="NCBI Taxonomy" id="1389454"/>
    <lineage>
        <taxon>Bacteria</taxon>
        <taxon>Bacillati</taxon>
        <taxon>Actinomycetota</taxon>
        <taxon>Actinomycetes</taxon>
        <taxon>Candidatus Actinomarinidae</taxon>
        <taxon>Candidatus Actinomarinales</taxon>
        <taxon>Candidatus Actinomarineae</taxon>
        <taxon>Candidatus Actinomarinaceae</taxon>
        <taxon>Candidatus Actinomarina</taxon>
    </lineage>
</organism>
<protein>
    <submittedName>
        <fullName evidence="1">Uncharacterized conserved protein</fullName>
    </submittedName>
</protein>
<proteinExistence type="predicted"/>
<dbReference type="PANTHER" id="PTHR37163">
    <property type="entry name" value="CONSERVED PROTEIN"/>
    <property type="match status" value="1"/>
</dbReference>
<dbReference type="Pfam" id="PF04417">
    <property type="entry name" value="DUF501"/>
    <property type="match status" value="1"/>
</dbReference>
<name>S5DKS3_9ACTN</name>
<dbReference type="InterPro" id="IPR007511">
    <property type="entry name" value="DUF501"/>
</dbReference>
<reference evidence="1" key="1">
    <citation type="journal article" date="2013" name="Sci. Rep.">
        <title>Metagenomics uncovers a new group of low GC and ultra-small marine Actinobacteria.</title>
        <authorList>
            <person name="Ghai R."/>
            <person name="Mizuno C.M."/>
            <person name="Picazo A."/>
            <person name="Camacho A."/>
            <person name="Rodriguez-Valera F."/>
        </authorList>
    </citation>
    <scope>NUCLEOTIDE SEQUENCE</scope>
</reference>